<feature type="compositionally biased region" description="Basic and acidic residues" evidence="1">
    <location>
        <begin position="1010"/>
        <end position="1026"/>
    </location>
</feature>
<feature type="compositionally biased region" description="Low complexity" evidence="1">
    <location>
        <begin position="556"/>
        <end position="573"/>
    </location>
</feature>
<feature type="compositionally biased region" description="Low complexity" evidence="1">
    <location>
        <begin position="1189"/>
        <end position="1200"/>
    </location>
</feature>
<dbReference type="VEuPathDB" id="ToxoDB:BESB_036100"/>
<feature type="compositionally biased region" description="Basic and acidic residues" evidence="1">
    <location>
        <begin position="844"/>
        <end position="855"/>
    </location>
</feature>
<feature type="compositionally biased region" description="Low complexity" evidence="1">
    <location>
        <begin position="820"/>
        <end position="843"/>
    </location>
</feature>
<feature type="compositionally biased region" description="Low complexity" evidence="1">
    <location>
        <begin position="352"/>
        <end position="361"/>
    </location>
</feature>
<feature type="region of interest" description="Disordered" evidence="1">
    <location>
        <begin position="1058"/>
        <end position="1094"/>
    </location>
</feature>
<sequence length="1933" mass="201362">MARGGTTTVAGGVVSAPVSSTSVDSSLSASLSSSSLSTTASLPAASRAGSRTPALLAGSPALASGTSLCSAPACASSSPPSSSSGSAVTMATPARWAGLVATTRGGDKDDRDIKWENFVELDNAAKRLAILLDWKENKANGYHMSVLDDARLEAFSQWLDTYLTQQNATGLTRSEIFLSNNRITHAGLDNLLTTLTRHKVGCRIMKLYRNNISDPGMASLSRYITAIREPLHELHLSHNKITARGAATLLRAVAAHPGYPRVGRKGKLVPLWLRLEQNEITQVNKLMVFIHSKGVAFCTEKNRDLCGPSKCRHATATWSPLVHLYVIDHQTHELGGSGLLMAEGAAPLPTLSGSSAWAGSGRAEDKPEAPRGEEAAAQQEGAAKRKTSAAADQSPRKNCWATRSEALLLCGSAKGLEGKRAADDAKRAGGEAEEDKPTDSEGESEGSRTSRQAIEASRWRGTQPRRAEPRGAKEDKSLPALDASDHTSWPDIRSSGGLRTAQPLQRDEDSSPTQAPALDARKDSDDQAAGGAPSAAGAGDEAPLGGDASGRRRKSSSSAAAAGAEAEPRAAAQGREERREAIASSICGTPSLSTTTAPSTAGEDASGGVAGAACAFDPQMFPAQSFASLSSSSASLGSLASLPAAARLPQGSLAGATSSKGEEEADRQMERRKAEAAEIGGEPSHGRRPSASSWSARGGEHAAGGLLSAAKPASAATSPGTRLEGEDRVKEDFPFAPFSSSSAPQAPASLAFRASHAVRGEDEWRRGWESCDPPAESARGGERPQAHAREAGAFSGLAPPPVYDHMHGDADAKRTLSPYARGGASAASERRALLPAPGDAGALRARDRERDRDGWEDFPPGGLPSLAYGAGGREKGERAEGALACGDEKTVRRTEAKDKARTDALTSAAAGGLYAPGDNKENVGAWTNLEAHRSAARAYGRAAEEGGEGAGGRGAEAASAPHFGAQQREAGAFYAAYPLEPPGLESTLAGAGGRRRATTRGEGAYPPHAPDAKAKEVDERRTHDHPGPYGACAPAPAAYPAVAHTNVYSATSYRPGAARGGDYYAKDGGCEESRRWRERERESERRDTRLPSADIFAALPPETQRAAAAAFAAQLAARRNDVERAGGRVEEELSKIEADVARDVFLSILAQPPPSASAAGEAERSEIHATRDDSRGERTTELDAASVQHGGAPASSSHAAFGQRHPAAFVSVAACEESRRWTTGGAYYEGPRKREEKSEKTDPFVPFFSSGGGRDGPKPGDGGRQGEGDPLPSLSALLTPGRPAPPQADAFYTSSGEARDSRDCLKTDAKQAADVHEDRAKAYAAVHGAQNSYEGPSPAFGGAKGAAEDDARASVEGAGGGFAYSGSGLACEAAARREEVEKGVVGVQRVEFSLAAAEGRCNTNNSTGCSGCCYTSSSPHDCAHPVPSSFAGGTFPAFPPSAAFAHAGVVAVPHSRYGAGSQAASLALAGRGGPDEEKDCRVSAAEDRGAFSPVIQPNSVSTRGGPRAPPELPCGFSFAAFSAGERDFYDASRRRTATQGGLKEECEREGAREREAGSYVADRSEEARLLEGAGAQGAAASLPSASSSAFPFSSFSSSPLAAGDSRYPLPLGSVGAQRSQAARMFPDEYRGRGAEDSRAVSDAAARAFLQHGAFLPFSPHILDEKAGPDAAASAPAPALFAAPYGAQREDAEARERERESEREELALMRLLRGKKEVGDRGAGEHEGGQGRAASAGGSYESPLLQDLLFSSFAAPDAEAGRKGPGGRARESAEANRGALHRQFGQTHAGKDLREDEKREEMQFAALEAASTYPPLQERPLLGAAYARGGGYGARDCAGEGAEGRGCASPLHPPSFSPSFSAVPPGWGTAKDCAEEVFAPPSSFFSHRDKHAREHANFHGEERLYIHQDGRAQKPDKEASFFAPHGAGGQELRS</sequence>
<dbReference type="SUPFAM" id="SSF52047">
    <property type="entry name" value="RNI-like"/>
    <property type="match status" value="1"/>
</dbReference>
<evidence type="ECO:0000313" key="3">
    <source>
        <dbReference type="Proteomes" id="UP000224006"/>
    </source>
</evidence>
<feature type="compositionally biased region" description="Basic and acidic residues" evidence="1">
    <location>
        <begin position="1788"/>
        <end position="1798"/>
    </location>
</feature>
<feature type="compositionally biased region" description="Basic and acidic residues" evidence="1">
    <location>
        <begin position="465"/>
        <end position="477"/>
    </location>
</feature>
<dbReference type="KEGG" id="bbes:BESB_036100"/>
<feature type="region of interest" description="Disordered" evidence="1">
    <location>
        <begin position="939"/>
        <end position="964"/>
    </location>
</feature>
<feature type="compositionally biased region" description="Low complexity" evidence="1">
    <location>
        <begin position="734"/>
        <end position="752"/>
    </location>
</feature>
<feature type="compositionally biased region" description="Basic and acidic residues" evidence="1">
    <location>
        <begin position="758"/>
        <end position="769"/>
    </location>
</feature>
<dbReference type="EMBL" id="NWUJ01000002">
    <property type="protein sequence ID" value="PFH37152.1"/>
    <property type="molecule type" value="Genomic_DNA"/>
</dbReference>
<protein>
    <recommendedName>
        <fullName evidence="4">Leucine rich repeat protein</fullName>
    </recommendedName>
</protein>
<accession>A0A2A9MNC9</accession>
<feature type="region of interest" description="Disordered" evidence="1">
    <location>
        <begin position="1215"/>
        <end position="1298"/>
    </location>
</feature>
<feature type="compositionally biased region" description="Basic and acidic residues" evidence="1">
    <location>
        <begin position="872"/>
        <end position="902"/>
    </location>
</feature>
<reference evidence="2 3" key="1">
    <citation type="submission" date="2017-09" db="EMBL/GenBank/DDBJ databases">
        <title>Genome sequencing of Besnoitia besnoiti strain Bb-Ger1.</title>
        <authorList>
            <person name="Schares G."/>
            <person name="Venepally P."/>
            <person name="Lorenzi H.A."/>
        </authorList>
    </citation>
    <scope>NUCLEOTIDE SEQUENCE [LARGE SCALE GENOMIC DNA]</scope>
    <source>
        <strain evidence="2 3">Bb-Ger1</strain>
    </source>
</reference>
<feature type="region of interest" description="Disordered" evidence="1">
    <location>
        <begin position="1665"/>
        <end position="1738"/>
    </location>
</feature>
<feature type="compositionally biased region" description="Basic and acidic residues" evidence="1">
    <location>
        <begin position="1897"/>
        <end position="1918"/>
    </location>
</feature>
<feature type="compositionally biased region" description="Basic and acidic residues" evidence="1">
    <location>
        <begin position="1713"/>
        <end position="1728"/>
    </location>
</feature>
<dbReference type="GeneID" id="40308591"/>
<feature type="compositionally biased region" description="Basic and acidic residues" evidence="1">
    <location>
        <begin position="660"/>
        <end position="676"/>
    </location>
</feature>
<organism evidence="2 3">
    <name type="scientific">Besnoitia besnoiti</name>
    <name type="common">Apicomplexan protozoan</name>
    <dbReference type="NCBI Taxonomy" id="94643"/>
    <lineage>
        <taxon>Eukaryota</taxon>
        <taxon>Sar</taxon>
        <taxon>Alveolata</taxon>
        <taxon>Apicomplexa</taxon>
        <taxon>Conoidasida</taxon>
        <taxon>Coccidia</taxon>
        <taxon>Eucoccidiorida</taxon>
        <taxon>Eimeriorina</taxon>
        <taxon>Sarcocystidae</taxon>
        <taxon>Besnoitia</taxon>
    </lineage>
</organism>
<feature type="compositionally biased region" description="Basic and acidic residues" evidence="1">
    <location>
        <begin position="779"/>
        <end position="790"/>
    </location>
</feature>
<feature type="compositionally biased region" description="Basic and acidic residues" evidence="1">
    <location>
        <begin position="1542"/>
        <end position="1563"/>
    </location>
</feature>
<dbReference type="Gene3D" id="3.80.10.10">
    <property type="entry name" value="Ribonuclease Inhibitor"/>
    <property type="match status" value="1"/>
</dbReference>
<feature type="compositionally biased region" description="Gly residues" evidence="1">
    <location>
        <begin position="1250"/>
        <end position="1265"/>
    </location>
</feature>
<feature type="compositionally biased region" description="Basic and acidic residues" evidence="1">
    <location>
        <begin position="1687"/>
        <end position="1706"/>
    </location>
</feature>
<feature type="region of interest" description="Disordered" evidence="1">
    <location>
        <begin position="1897"/>
        <end position="1933"/>
    </location>
</feature>
<dbReference type="STRING" id="94643.A0A2A9MNC9"/>
<feature type="compositionally biased region" description="Basic and acidic residues" evidence="1">
    <location>
        <begin position="362"/>
        <end position="374"/>
    </location>
</feature>
<feature type="compositionally biased region" description="Basic and acidic residues" evidence="1">
    <location>
        <begin position="804"/>
        <end position="814"/>
    </location>
</feature>
<feature type="region of interest" description="Disordered" evidence="1">
    <location>
        <begin position="1755"/>
        <end position="1798"/>
    </location>
</feature>
<feature type="region of interest" description="Disordered" evidence="1">
    <location>
        <begin position="984"/>
        <end position="1031"/>
    </location>
</feature>
<evidence type="ECO:0000256" key="1">
    <source>
        <dbReference type="SAM" id="MobiDB-lite"/>
    </source>
</evidence>
<dbReference type="OrthoDB" id="332618at2759"/>
<feature type="compositionally biased region" description="Low complexity" evidence="1">
    <location>
        <begin position="1838"/>
        <end position="1849"/>
    </location>
</feature>
<feature type="region of interest" description="Disordered" evidence="1">
    <location>
        <begin position="1838"/>
        <end position="1858"/>
    </location>
</feature>
<feature type="compositionally biased region" description="Low complexity" evidence="1">
    <location>
        <begin position="527"/>
        <end position="546"/>
    </location>
</feature>
<keyword evidence="3" id="KW-1185">Reference proteome</keyword>
<evidence type="ECO:0008006" key="4">
    <source>
        <dbReference type="Google" id="ProtNLM"/>
    </source>
</evidence>
<dbReference type="InterPro" id="IPR032675">
    <property type="entry name" value="LRR_dom_sf"/>
</dbReference>
<feature type="compositionally biased region" description="Basic and acidic residues" evidence="1">
    <location>
        <begin position="1161"/>
        <end position="1181"/>
    </location>
</feature>
<feature type="region of interest" description="Disordered" evidence="1">
    <location>
        <begin position="352"/>
        <end position="398"/>
    </location>
</feature>
<comment type="caution">
    <text evidence="2">The sequence shown here is derived from an EMBL/GenBank/DDBJ whole genome shotgun (WGS) entry which is preliminary data.</text>
</comment>
<evidence type="ECO:0000313" key="2">
    <source>
        <dbReference type="EMBL" id="PFH37152.1"/>
    </source>
</evidence>
<feature type="compositionally biased region" description="Low complexity" evidence="1">
    <location>
        <begin position="589"/>
        <end position="601"/>
    </location>
</feature>
<gene>
    <name evidence="2" type="ORF">BESB_036100</name>
</gene>
<feature type="region of interest" description="Disordered" evidence="1">
    <location>
        <begin position="1534"/>
        <end position="1563"/>
    </location>
</feature>
<feature type="compositionally biased region" description="Basic and acidic residues" evidence="1">
    <location>
        <begin position="1230"/>
        <end position="1242"/>
    </location>
</feature>
<feature type="region of interest" description="Disordered" evidence="1">
    <location>
        <begin position="644"/>
        <end position="903"/>
    </location>
</feature>
<feature type="compositionally biased region" description="Basic and acidic residues" evidence="1">
    <location>
        <begin position="1064"/>
        <end position="1089"/>
    </location>
</feature>
<proteinExistence type="predicted"/>
<feature type="compositionally biased region" description="Basic and acidic residues" evidence="1">
    <location>
        <begin position="723"/>
        <end position="733"/>
    </location>
</feature>
<feature type="compositionally biased region" description="Basic and acidic residues" evidence="1">
    <location>
        <begin position="417"/>
        <end position="439"/>
    </location>
</feature>
<feature type="region of interest" description="Disordered" evidence="1">
    <location>
        <begin position="1152"/>
        <end position="1202"/>
    </location>
</feature>
<dbReference type="Proteomes" id="UP000224006">
    <property type="component" value="Chromosome II"/>
</dbReference>
<feature type="compositionally biased region" description="Low complexity" evidence="1">
    <location>
        <begin position="703"/>
        <end position="721"/>
    </location>
</feature>
<name>A0A2A9MNC9_BESBE</name>
<feature type="compositionally biased region" description="Low complexity" evidence="1">
    <location>
        <begin position="1668"/>
        <end position="1686"/>
    </location>
</feature>
<feature type="region of interest" description="Disordered" evidence="1">
    <location>
        <begin position="417"/>
        <end position="610"/>
    </location>
</feature>
<dbReference type="RefSeq" id="XP_029221161.1">
    <property type="nucleotide sequence ID" value="XM_029362196.1"/>
</dbReference>